<comment type="subcellular location">
    <subcellularLocation>
        <location evidence="1">Membrane</location>
        <topology evidence="1">Multi-pass membrane protein</topology>
    </subcellularLocation>
</comment>
<dbReference type="InterPro" id="IPR011701">
    <property type="entry name" value="MFS"/>
</dbReference>
<organism evidence="7 8">
    <name type="scientific">Neonectria magnoliae</name>
    <dbReference type="NCBI Taxonomy" id="2732573"/>
    <lineage>
        <taxon>Eukaryota</taxon>
        <taxon>Fungi</taxon>
        <taxon>Dikarya</taxon>
        <taxon>Ascomycota</taxon>
        <taxon>Pezizomycotina</taxon>
        <taxon>Sordariomycetes</taxon>
        <taxon>Hypocreomycetidae</taxon>
        <taxon>Hypocreales</taxon>
        <taxon>Nectriaceae</taxon>
        <taxon>Neonectria</taxon>
    </lineage>
</organism>
<dbReference type="PROSITE" id="PS50850">
    <property type="entry name" value="MFS"/>
    <property type="match status" value="1"/>
</dbReference>
<evidence type="ECO:0000256" key="4">
    <source>
        <dbReference type="SAM" id="MobiDB-lite"/>
    </source>
</evidence>
<keyword evidence="5" id="KW-0812">Transmembrane</keyword>
<feature type="compositionally biased region" description="Low complexity" evidence="4">
    <location>
        <begin position="33"/>
        <end position="44"/>
    </location>
</feature>
<feature type="transmembrane region" description="Helical" evidence="5">
    <location>
        <begin position="165"/>
        <end position="187"/>
    </location>
</feature>
<dbReference type="InterPro" id="IPR050327">
    <property type="entry name" value="Proton-linked_MCT"/>
</dbReference>
<feature type="domain" description="Major facilitator superfamily (MFS) profile" evidence="6">
    <location>
        <begin position="71"/>
        <end position="461"/>
    </location>
</feature>
<protein>
    <recommendedName>
        <fullName evidence="6">Major facilitator superfamily (MFS) profile domain-containing protein</fullName>
    </recommendedName>
</protein>
<feature type="transmembrane region" description="Helical" evidence="5">
    <location>
        <begin position="199"/>
        <end position="218"/>
    </location>
</feature>
<dbReference type="InterPro" id="IPR036259">
    <property type="entry name" value="MFS_trans_sf"/>
</dbReference>
<feature type="transmembrane region" description="Helical" evidence="5">
    <location>
        <begin position="364"/>
        <end position="387"/>
    </location>
</feature>
<feature type="transmembrane region" description="Helical" evidence="5">
    <location>
        <begin position="230"/>
        <end position="250"/>
    </location>
</feature>
<dbReference type="Gene3D" id="1.20.1250.20">
    <property type="entry name" value="MFS general substrate transporter like domains"/>
    <property type="match status" value="1"/>
</dbReference>
<feature type="transmembrane region" description="Helical" evidence="5">
    <location>
        <begin position="308"/>
        <end position="327"/>
    </location>
</feature>
<keyword evidence="5" id="KW-1133">Transmembrane helix</keyword>
<keyword evidence="8" id="KW-1185">Reference proteome</keyword>
<feature type="transmembrane region" description="Helical" evidence="5">
    <location>
        <begin position="271"/>
        <end position="296"/>
    </location>
</feature>
<evidence type="ECO:0000256" key="2">
    <source>
        <dbReference type="ARBA" id="ARBA00006727"/>
    </source>
</evidence>
<dbReference type="InterPro" id="IPR020846">
    <property type="entry name" value="MFS_dom"/>
</dbReference>
<accession>A0ABR1I087</accession>
<feature type="transmembrane region" description="Helical" evidence="5">
    <location>
        <begin position="339"/>
        <end position="358"/>
    </location>
</feature>
<evidence type="ECO:0000313" key="8">
    <source>
        <dbReference type="Proteomes" id="UP001498421"/>
    </source>
</evidence>
<feature type="transmembrane region" description="Helical" evidence="5">
    <location>
        <begin position="399"/>
        <end position="417"/>
    </location>
</feature>
<dbReference type="Pfam" id="PF07690">
    <property type="entry name" value="MFS_1"/>
    <property type="match status" value="1"/>
</dbReference>
<feature type="transmembrane region" description="Helical" evidence="5">
    <location>
        <begin position="112"/>
        <end position="134"/>
    </location>
</feature>
<feature type="region of interest" description="Disordered" evidence="4">
    <location>
        <begin position="1"/>
        <end position="46"/>
    </location>
</feature>
<keyword evidence="3" id="KW-0325">Glycoprotein</keyword>
<dbReference type="EMBL" id="JAZAVK010000061">
    <property type="protein sequence ID" value="KAK7426837.1"/>
    <property type="molecule type" value="Genomic_DNA"/>
</dbReference>
<dbReference type="PANTHER" id="PTHR11360:SF177">
    <property type="entry name" value="RIBOFLAVIN TRANSPORTER MCH5"/>
    <property type="match status" value="1"/>
</dbReference>
<dbReference type="CDD" id="cd17352">
    <property type="entry name" value="MFS_MCT_SLC16"/>
    <property type="match status" value="1"/>
</dbReference>
<dbReference type="PANTHER" id="PTHR11360">
    <property type="entry name" value="MONOCARBOXYLATE TRANSPORTER"/>
    <property type="match status" value="1"/>
</dbReference>
<proteinExistence type="inferred from homology"/>
<comment type="similarity">
    <text evidence="2">Belongs to the major facilitator superfamily. Monocarboxylate porter (TC 2.A.1.13) family.</text>
</comment>
<name>A0ABR1I087_9HYPO</name>
<dbReference type="SUPFAM" id="SSF103473">
    <property type="entry name" value="MFS general substrate transporter"/>
    <property type="match status" value="1"/>
</dbReference>
<evidence type="ECO:0000256" key="5">
    <source>
        <dbReference type="SAM" id="Phobius"/>
    </source>
</evidence>
<feature type="transmembrane region" description="Helical" evidence="5">
    <location>
        <begin position="429"/>
        <end position="450"/>
    </location>
</feature>
<feature type="transmembrane region" description="Helical" evidence="5">
    <location>
        <begin position="141"/>
        <end position="159"/>
    </location>
</feature>
<feature type="transmembrane region" description="Helical" evidence="5">
    <location>
        <begin position="79"/>
        <end position="100"/>
    </location>
</feature>
<evidence type="ECO:0000259" key="6">
    <source>
        <dbReference type="PROSITE" id="PS50850"/>
    </source>
</evidence>
<evidence type="ECO:0000256" key="1">
    <source>
        <dbReference type="ARBA" id="ARBA00004141"/>
    </source>
</evidence>
<gene>
    <name evidence="7" type="ORF">QQZ08_006738</name>
</gene>
<comment type="caution">
    <text evidence="7">The sequence shown here is derived from an EMBL/GenBank/DDBJ whole genome shotgun (WGS) entry which is preliminary data.</text>
</comment>
<dbReference type="Proteomes" id="UP001498421">
    <property type="component" value="Unassembled WGS sequence"/>
</dbReference>
<evidence type="ECO:0000256" key="3">
    <source>
        <dbReference type="ARBA" id="ARBA00023180"/>
    </source>
</evidence>
<reference evidence="7 8" key="1">
    <citation type="journal article" date="2025" name="Microbiol. Resour. Announc.">
        <title>Draft genome sequences for Neonectria magnoliae and Neonectria punicea, canker pathogens of Liriodendron tulipifera and Acer saccharum in West Virginia.</title>
        <authorList>
            <person name="Petronek H.M."/>
            <person name="Kasson M.T."/>
            <person name="Metheny A.M."/>
            <person name="Stauder C.M."/>
            <person name="Lovett B."/>
            <person name="Lynch S.C."/>
            <person name="Garnas J.R."/>
            <person name="Kasson L.R."/>
            <person name="Stajich J.E."/>
        </authorList>
    </citation>
    <scope>NUCLEOTIDE SEQUENCE [LARGE SCALE GENOMIC DNA]</scope>
    <source>
        <strain evidence="7 8">NRRL 64651</strain>
    </source>
</reference>
<keyword evidence="5" id="KW-0472">Membrane</keyword>
<sequence>MDCHQVTSRALHDGPADIDDFDNAAEITPDTRPGPGNDNGNSNGTVDLEKRATAVSTASFEETYPEGGLQAWSVVAGSWFALFASLGLMNTLGTFQAYVLDNQLRDYSEGTVGWVFSIYTFLAFFCGVYIGPVFDKYGPRWLVIAGSVFTVSGMIFMSFCTQLWHFIIAFGLLCGFGSSLLFTPSIAAVGHFFKARRGLATGIASTAGGLGGIIYPLMLSSLIEKIGYAWATRVIALICLLCSLVGICLIRSRLPPAQNATAHPDIRIFRSLPFLFTTIGIFLLEFSLFIPLGYISTYALNQGFGRDFSYNLIPIMNAGSVMGRVLPGYYADVIGPYNVSILAVILSIVATLCIWLPLGHTAGGVIFFAVLFGFASGTSIAIAPVCIGRLCKTQEYGRYYSTTYTVVSFACLIGIPVGGSVVQVNHGSYSGLIVMTGAVYVGSAVALGAAKVSLLGWKSWRAAL</sequence>
<evidence type="ECO:0000313" key="7">
    <source>
        <dbReference type="EMBL" id="KAK7426837.1"/>
    </source>
</evidence>